<dbReference type="InterPro" id="IPR017871">
    <property type="entry name" value="ABC_transporter-like_CS"/>
</dbReference>
<evidence type="ECO:0000256" key="4">
    <source>
        <dbReference type="ARBA" id="ARBA00022475"/>
    </source>
</evidence>
<dbReference type="EMBL" id="RQET01000001">
    <property type="protein sequence ID" value="TGK13878.1"/>
    <property type="molecule type" value="Genomic_DNA"/>
</dbReference>
<dbReference type="AlphaFoldDB" id="A0A4R9GJJ3"/>
<evidence type="ECO:0000256" key="3">
    <source>
        <dbReference type="ARBA" id="ARBA00022448"/>
    </source>
</evidence>
<feature type="domain" description="ABC transporter" evidence="8">
    <location>
        <begin position="10"/>
        <end position="255"/>
    </location>
</feature>
<evidence type="ECO:0000313" key="10">
    <source>
        <dbReference type="Proteomes" id="UP000298458"/>
    </source>
</evidence>
<proteinExistence type="inferred from homology"/>
<evidence type="ECO:0000259" key="8">
    <source>
        <dbReference type="PROSITE" id="PS50893"/>
    </source>
</evidence>
<dbReference type="OrthoDB" id="342071at2"/>
<dbReference type="InterPro" id="IPR003593">
    <property type="entry name" value="AAA+_ATPase"/>
</dbReference>
<gene>
    <name evidence="9" type="ORF">EHO60_00540</name>
</gene>
<dbReference type="PROSITE" id="PS50893">
    <property type="entry name" value="ABC_TRANSPORTER_2"/>
    <property type="match status" value="1"/>
</dbReference>
<keyword evidence="6 9" id="KW-0067">ATP-binding</keyword>
<dbReference type="PANTHER" id="PTHR43297:SF9">
    <property type="entry name" value="ABC TRANSPORTER ATP-BINDING PROTEIN"/>
    <property type="match status" value="1"/>
</dbReference>
<name>A0A4R9GJJ3_9LEPT</name>
<dbReference type="Proteomes" id="UP000298458">
    <property type="component" value="Unassembled WGS sequence"/>
</dbReference>
<dbReference type="GO" id="GO:0005524">
    <property type="term" value="F:ATP binding"/>
    <property type="evidence" value="ECO:0007669"/>
    <property type="project" value="UniProtKB-KW"/>
</dbReference>
<keyword evidence="4" id="KW-1003">Cell membrane</keyword>
<keyword evidence="5" id="KW-0547">Nucleotide-binding</keyword>
<dbReference type="InterPro" id="IPR027417">
    <property type="entry name" value="P-loop_NTPase"/>
</dbReference>
<reference evidence="9" key="1">
    <citation type="journal article" date="2019" name="PLoS Negl. Trop. Dis.">
        <title>Revisiting the worldwide diversity of Leptospira species in the environment.</title>
        <authorList>
            <person name="Vincent A.T."/>
            <person name="Schiettekatte O."/>
            <person name="Bourhy P."/>
            <person name="Veyrier F.J."/>
            <person name="Picardeau M."/>
        </authorList>
    </citation>
    <scope>NUCLEOTIDE SEQUENCE [LARGE SCALE GENOMIC DNA]</scope>
    <source>
        <strain evidence="9">SSW15</strain>
    </source>
</reference>
<dbReference type="PANTHER" id="PTHR43297">
    <property type="entry name" value="OLIGOPEPTIDE TRANSPORT ATP-BINDING PROTEIN APPD"/>
    <property type="match status" value="1"/>
</dbReference>
<dbReference type="RefSeq" id="WP_135766219.1">
    <property type="nucleotide sequence ID" value="NZ_RQET01000001.1"/>
</dbReference>
<dbReference type="InterPro" id="IPR050388">
    <property type="entry name" value="ABC_Ni/Peptide_Import"/>
</dbReference>
<evidence type="ECO:0000256" key="6">
    <source>
        <dbReference type="ARBA" id="ARBA00022840"/>
    </source>
</evidence>
<dbReference type="GO" id="GO:0005886">
    <property type="term" value="C:plasma membrane"/>
    <property type="evidence" value="ECO:0007669"/>
    <property type="project" value="UniProtKB-SubCell"/>
</dbReference>
<keyword evidence="10" id="KW-1185">Reference proteome</keyword>
<evidence type="ECO:0000256" key="5">
    <source>
        <dbReference type="ARBA" id="ARBA00022741"/>
    </source>
</evidence>
<comment type="similarity">
    <text evidence="2">Belongs to the ABC transporter superfamily.</text>
</comment>
<dbReference type="Gene3D" id="3.40.50.300">
    <property type="entry name" value="P-loop containing nucleotide triphosphate hydrolases"/>
    <property type="match status" value="1"/>
</dbReference>
<sequence>MAARNSEDAVVITGLTVLSGSTPLLDRCDFRIRKGEIHAVIGESGSGKTTLANFLLGLLDRNLESRWEDFFLFGEKMQGSGWSEKWKEWRGKRISLIPQSPALGFHPYRKISSQVLEYFSVLQPELSDRQICLELFEKIGLSDPKSAWDAHPHSLSGGERQRILVLLSLYSNAELILADEPTSALDPITSREILDLLSGLVRQKERSLVFISHDLGSVSNFADTISVLKRGRLVETLSHSFSTWAPKTDYARKLFEIDSFPPYFA</sequence>
<organism evidence="9 10">
    <name type="scientific">Leptospira fletcheri</name>
    <dbReference type="NCBI Taxonomy" id="2484981"/>
    <lineage>
        <taxon>Bacteria</taxon>
        <taxon>Pseudomonadati</taxon>
        <taxon>Spirochaetota</taxon>
        <taxon>Spirochaetia</taxon>
        <taxon>Leptospirales</taxon>
        <taxon>Leptospiraceae</taxon>
        <taxon>Leptospira</taxon>
    </lineage>
</organism>
<keyword evidence="7" id="KW-0472">Membrane</keyword>
<evidence type="ECO:0000256" key="7">
    <source>
        <dbReference type="ARBA" id="ARBA00023136"/>
    </source>
</evidence>
<dbReference type="PROSITE" id="PS00211">
    <property type="entry name" value="ABC_TRANSPORTER_1"/>
    <property type="match status" value="1"/>
</dbReference>
<evidence type="ECO:0000256" key="1">
    <source>
        <dbReference type="ARBA" id="ARBA00004417"/>
    </source>
</evidence>
<accession>A0A4R9GJJ3</accession>
<keyword evidence="3" id="KW-0813">Transport</keyword>
<dbReference type="SUPFAM" id="SSF52540">
    <property type="entry name" value="P-loop containing nucleoside triphosphate hydrolases"/>
    <property type="match status" value="1"/>
</dbReference>
<comment type="subcellular location">
    <subcellularLocation>
        <location evidence="1">Cell inner membrane</location>
        <topology evidence="1">Peripheral membrane protein</topology>
    </subcellularLocation>
</comment>
<comment type="caution">
    <text evidence="9">The sequence shown here is derived from an EMBL/GenBank/DDBJ whole genome shotgun (WGS) entry which is preliminary data.</text>
</comment>
<dbReference type="SMART" id="SM00382">
    <property type="entry name" value="AAA"/>
    <property type="match status" value="1"/>
</dbReference>
<protein>
    <submittedName>
        <fullName evidence="9">ABC transporter ATP-binding protein</fullName>
    </submittedName>
</protein>
<dbReference type="GO" id="GO:0016887">
    <property type="term" value="F:ATP hydrolysis activity"/>
    <property type="evidence" value="ECO:0007669"/>
    <property type="project" value="InterPro"/>
</dbReference>
<dbReference type="InterPro" id="IPR003439">
    <property type="entry name" value="ABC_transporter-like_ATP-bd"/>
</dbReference>
<dbReference type="Pfam" id="PF00005">
    <property type="entry name" value="ABC_tran"/>
    <property type="match status" value="1"/>
</dbReference>
<evidence type="ECO:0000313" key="9">
    <source>
        <dbReference type="EMBL" id="TGK13878.1"/>
    </source>
</evidence>
<evidence type="ECO:0000256" key="2">
    <source>
        <dbReference type="ARBA" id="ARBA00005417"/>
    </source>
</evidence>